<feature type="transmembrane region" description="Helical" evidence="6">
    <location>
        <begin position="269"/>
        <end position="287"/>
    </location>
</feature>
<dbReference type="Pfam" id="PF00892">
    <property type="entry name" value="EamA"/>
    <property type="match status" value="2"/>
</dbReference>
<feature type="transmembrane region" description="Helical" evidence="6">
    <location>
        <begin position="181"/>
        <end position="199"/>
    </location>
</feature>
<comment type="subcellular location">
    <subcellularLocation>
        <location evidence="1">Cell membrane</location>
        <topology evidence="1">Multi-pass membrane protein</topology>
    </subcellularLocation>
</comment>
<feature type="domain" description="EamA" evidence="7">
    <location>
        <begin position="6"/>
        <end position="139"/>
    </location>
</feature>
<evidence type="ECO:0000256" key="5">
    <source>
        <dbReference type="ARBA" id="ARBA00023136"/>
    </source>
</evidence>
<evidence type="ECO:0000256" key="3">
    <source>
        <dbReference type="ARBA" id="ARBA00022692"/>
    </source>
</evidence>
<reference evidence="8 9" key="1">
    <citation type="submission" date="2018-08" db="EMBL/GenBank/DDBJ databases">
        <title>A genome reference for cultivated species of the human gut microbiota.</title>
        <authorList>
            <person name="Zou Y."/>
            <person name="Xue W."/>
            <person name="Luo G."/>
        </authorList>
    </citation>
    <scope>NUCLEOTIDE SEQUENCE [LARGE SCALE GENOMIC DNA]</scope>
    <source>
        <strain evidence="8 9">AF14-7</strain>
    </source>
</reference>
<dbReference type="InterPro" id="IPR050638">
    <property type="entry name" value="AA-Vitamin_Transporters"/>
</dbReference>
<feature type="transmembrane region" description="Helical" evidence="6">
    <location>
        <begin position="122"/>
        <end position="139"/>
    </location>
</feature>
<dbReference type="PANTHER" id="PTHR32322">
    <property type="entry name" value="INNER MEMBRANE TRANSPORTER"/>
    <property type="match status" value="1"/>
</dbReference>
<dbReference type="Proteomes" id="UP000283369">
    <property type="component" value="Unassembled WGS sequence"/>
</dbReference>
<dbReference type="AlphaFoldDB" id="A0A412VX62"/>
<feature type="transmembrane region" description="Helical" evidence="6">
    <location>
        <begin position="95"/>
        <end position="115"/>
    </location>
</feature>
<organism evidence="8 9">
    <name type="scientific">Bacteroides xylanisolvens</name>
    <dbReference type="NCBI Taxonomy" id="371601"/>
    <lineage>
        <taxon>Bacteria</taxon>
        <taxon>Pseudomonadati</taxon>
        <taxon>Bacteroidota</taxon>
        <taxon>Bacteroidia</taxon>
        <taxon>Bacteroidales</taxon>
        <taxon>Bacteroidaceae</taxon>
        <taxon>Bacteroides</taxon>
    </lineage>
</organism>
<keyword evidence="2" id="KW-1003">Cell membrane</keyword>
<evidence type="ECO:0000256" key="4">
    <source>
        <dbReference type="ARBA" id="ARBA00022989"/>
    </source>
</evidence>
<keyword evidence="3 6" id="KW-0812">Transmembrane</keyword>
<protein>
    <submittedName>
        <fullName evidence="8">DMT family transporter</fullName>
    </submittedName>
</protein>
<evidence type="ECO:0000313" key="8">
    <source>
        <dbReference type="EMBL" id="RGV14235.1"/>
    </source>
</evidence>
<comment type="caution">
    <text evidence="8">The sequence shown here is derived from an EMBL/GenBank/DDBJ whole genome shotgun (WGS) entry which is preliminary data.</text>
</comment>
<gene>
    <name evidence="8" type="ORF">DWW25_12605</name>
</gene>
<evidence type="ECO:0000313" key="9">
    <source>
        <dbReference type="Proteomes" id="UP000283369"/>
    </source>
</evidence>
<keyword evidence="4 6" id="KW-1133">Transmembrane helix</keyword>
<dbReference type="InterPro" id="IPR000620">
    <property type="entry name" value="EamA_dom"/>
</dbReference>
<dbReference type="GO" id="GO:0005886">
    <property type="term" value="C:plasma membrane"/>
    <property type="evidence" value="ECO:0007669"/>
    <property type="project" value="UniProtKB-SubCell"/>
</dbReference>
<feature type="transmembrane region" description="Helical" evidence="6">
    <location>
        <begin position="38"/>
        <end position="56"/>
    </location>
</feature>
<dbReference type="InterPro" id="IPR037185">
    <property type="entry name" value="EmrE-like"/>
</dbReference>
<evidence type="ECO:0000256" key="6">
    <source>
        <dbReference type="SAM" id="Phobius"/>
    </source>
</evidence>
<dbReference type="SUPFAM" id="SSF103481">
    <property type="entry name" value="Multidrug resistance efflux transporter EmrE"/>
    <property type="match status" value="2"/>
</dbReference>
<proteinExistence type="predicted"/>
<feature type="transmembrane region" description="Helical" evidence="6">
    <location>
        <begin position="68"/>
        <end position="89"/>
    </location>
</feature>
<name>A0A412VX62_9BACE</name>
<feature type="transmembrane region" description="Helical" evidence="6">
    <location>
        <begin position="145"/>
        <end position="169"/>
    </location>
</feature>
<sequence length="314" mass="34154">MDAKFKGSIYGIIAAISYGTNPLGALSLYEAGINANSVLFYRFLLATFFLGGLMFIQNKSFRVTRKELGILAGLGILFAASSLTLFLSFHYMDAGIASTILFVYPVIVTVIMAIFFKEKTSLITVLSILLAIGGIGLLYKGNNGSVLNATGVSLVMLSSLSYALYIVAVNKSSLRMSSIKLTFYVLLFCTLTIMVQSFFDSNNHLQLLTTSSMWMFAIMLALVPTVISLVFMVIAVRQIGSTPTAIMGALEPLTAVVIGITIFNEIFTLRLAVGIMMILIAVILIIIGKSIQIRTLTVAIIYIGQILHKPWQPK</sequence>
<accession>A0A412VX62</accession>
<keyword evidence="5 6" id="KW-0472">Membrane</keyword>
<evidence type="ECO:0000256" key="1">
    <source>
        <dbReference type="ARBA" id="ARBA00004651"/>
    </source>
</evidence>
<evidence type="ECO:0000259" key="7">
    <source>
        <dbReference type="Pfam" id="PF00892"/>
    </source>
</evidence>
<feature type="domain" description="EamA" evidence="7">
    <location>
        <begin position="150"/>
        <end position="286"/>
    </location>
</feature>
<feature type="transmembrane region" description="Helical" evidence="6">
    <location>
        <begin position="7"/>
        <end position="26"/>
    </location>
</feature>
<dbReference type="PANTHER" id="PTHR32322:SF18">
    <property type="entry name" value="S-ADENOSYLMETHIONINE_S-ADENOSYLHOMOCYSTEINE TRANSPORTER"/>
    <property type="match status" value="1"/>
</dbReference>
<feature type="transmembrane region" description="Helical" evidence="6">
    <location>
        <begin position="211"/>
        <end position="233"/>
    </location>
</feature>
<dbReference type="RefSeq" id="WP_117809869.1">
    <property type="nucleotide sequence ID" value="NZ_JAQCUV010000027.1"/>
</dbReference>
<feature type="transmembrane region" description="Helical" evidence="6">
    <location>
        <begin position="245"/>
        <end position="263"/>
    </location>
</feature>
<evidence type="ECO:0000256" key="2">
    <source>
        <dbReference type="ARBA" id="ARBA00022475"/>
    </source>
</evidence>
<dbReference type="EMBL" id="QRYV01000027">
    <property type="protein sequence ID" value="RGV14235.1"/>
    <property type="molecule type" value="Genomic_DNA"/>
</dbReference>
<dbReference type="Gene3D" id="1.10.3730.20">
    <property type="match status" value="1"/>
</dbReference>